<dbReference type="SUPFAM" id="SSF53955">
    <property type="entry name" value="Lysozyme-like"/>
    <property type="match status" value="1"/>
</dbReference>
<evidence type="ECO:0000256" key="2">
    <source>
        <dbReference type="SAM" id="Coils"/>
    </source>
</evidence>
<dbReference type="Gene3D" id="1.10.530.10">
    <property type="match status" value="1"/>
</dbReference>
<dbReference type="InterPro" id="IPR023346">
    <property type="entry name" value="Lysozyme-like_dom_sf"/>
</dbReference>
<feature type="region of interest" description="Disordered" evidence="3">
    <location>
        <begin position="693"/>
        <end position="725"/>
    </location>
</feature>
<feature type="region of interest" description="Disordered" evidence="3">
    <location>
        <begin position="2673"/>
        <end position="2718"/>
    </location>
</feature>
<name>A0A8S5MWT7_9CAUD</name>
<feature type="domain" description="Peptidase C51" evidence="4">
    <location>
        <begin position="2384"/>
        <end position="2459"/>
    </location>
</feature>
<feature type="coiled-coil region" evidence="2">
    <location>
        <begin position="1220"/>
        <end position="1252"/>
    </location>
</feature>
<dbReference type="InterPro" id="IPR013423">
    <property type="entry name" value="CHP02594"/>
</dbReference>
<dbReference type="Pfam" id="PF05257">
    <property type="entry name" value="CHAP"/>
    <property type="match status" value="1"/>
</dbReference>
<evidence type="ECO:0000313" key="5">
    <source>
        <dbReference type="EMBL" id="DAD86632.1"/>
    </source>
</evidence>
<dbReference type="EMBL" id="BK015006">
    <property type="protein sequence ID" value="DAD86632.1"/>
    <property type="molecule type" value="Genomic_DNA"/>
</dbReference>
<evidence type="ECO:0000256" key="3">
    <source>
        <dbReference type="SAM" id="MobiDB-lite"/>
    </source>
</evidence>
<feature type="compositionally biased region" description="Low complexity" evidence="3">
    <location>
        <begin position="2609"/>
        <end position="2620"/>
    </location>
</feature>
<sequence length="2718" mass="299552">MAKKDDLDLDFGDDDLDLSEFDLSFEPTEKIKDDRSPIVKDAANVAEGVKKAVFSENSMRLLLKNAAPREFRDTADLIGDTVYSVQNEYDKTMQKLAPSIKEFKRSAEAFRRTLGNAIPEGMNKWLESKLKEEGGGSKGPSQEEIANLGIEKTILGVFQQQQQAEGQARQEQQVMQVAQAKTQTDQLNSTNQVVNQLTRLVNYQEGINLGWQKEMLRVSLRQYNVQATLLKGFSEFSQNALNQLQSIVKNTALPDLAKQTDKEVLKDISLRRFFGWSQNTLRDKLRGNKLIGKTIKHLSNKANDMLVDPLQELMGGLTTIMDMQGQAMEMEREMAALTGGAVSGDQKELIRQQLMQSIGEGIGSKFFGSMGMRLGTLAMKNKTISGAAAKAGNVNEAIGDILNNFYRNGIKPGEDGKLGLVGKGLNWFRDAADLDQIVQRDTKVGAINWHTSKNLHDPRAFDNYAHKSITEIIPGYLARILQSSEGIRTGRMPDLLLFSNERDTFVSSSRHTRDLADTLFKRNSDVLNGNLDNFVEKLGGKDLTGEDKTQLRKNLVESIRNGEGMDLHRFMKDDDKLVKGLSSRGLSQLRNGISSQVKFNDKGKIALDDKESSDNNLYLYRRFDRLRGDIPNFVDHVKDLARQGLVNTDTLKAMGIVASDGKDSHSIDTDKLYDILLSGDYNQYIKEDVSTQGAIPTGGFRRRTKGKTNERRSTSAPYISGVTGTSSPISPNADYLSAIRDNTRYLEQIAQDVSALRTRAQGDQATNKSEDTESVSWQTLDASINIQTSAILNSLARINRNIIDMGVGSGSISDDKGRDINSSEMTDSLINWKKLRRYTQDGRDFIQRRAMDLYQKAKDTTNRFVGAVRSKVLNPLFNKGSEVKESVLLKFDLYSPDNLKEPLVKARDLALGKYCDINGKVIRSFSELKGHLCKMDEDGKPTIVATVEELQNAVDKAGNKFDINKIRGLGANIRSWMQDKINQISSNLNISSQLNRAKDFGRKVLNRITDALVKDVYVGDERSPRITANQLISGVYFCNGKPLRQVRDIVNDVVDRDGNVILSLSEMRNQGLFDKDGKPYKDILDNLISNVIVKPFQFGKQMLKGGIDFLGSLGNKFKSLFGGVFGGWGEGITFNTKWTKRIYELLVWKFGGQPDHHMKDIASDSINQATTGDIVKDAKKRAESIKKRFGNAKNFAGWMADKARKMGEGFNVKDGIQDYLKEKAERAKAKKEERERARAERAEKRKSRLSLDGLKGFGTGIIDRFTGKRRKGSWMDRVMQYGNKDSRRGAMSKLFGRKGSQEDANQGFLSKLGMFIPMILAAIKGAPAAIGSILLKPFQWIGGALNGVLKVVGGVGGFIKGALTGKGTGLGAAAGKVVHAGGKLVGRAGLAAGKFVANSALRAGAAILGTPTGWALLGIAAVGWFGYKLWQYYRDNFQEMDEYRLASYGIHPNNDVGRSNVILAFEKEMDKELLVDPQTGYLKEKEIDMNKWAAFFWNEEAQGALTQEQMQNEQLPRFTMWYKERFYPVYKRHKEALFAMMTQAEHGTWSNIKQWFKGDNGRELYNLEGLEDGYKPSFVRMSFLDKDKNPGVPDIYSYTSLPFSDYEEGGVGYDQVRYYAVRVTEAFREDEKDIVEDLDDNKKDGTGNGFLYEDLFANRDKLIAQREQYKADVQSGNITVNGQDKDNVVVAGNADTKVKIKVGDGAEIEVPYIEAVEQYGLKDNRVSNLQAMRFIAYGLLYNTTDYFSRNHMEVILELEKEVRENHMRSESRDGSQGSVTWSSGEEGLKKVWSLFAVKFGFKEQDENNFKIWVEWFKHRFCAIYFGLLATAWRDIKDFRGKNAKDLDKIAVADQMPLANFLMSKPVVDIIKNESDKVNDTGRIIFAGVAINNSPDAMKEFYENIKAEKESKPYEMPLSEEKKKALQEKWQKYMADEEKRREEVKAAFQQDTGSGGGQYIDASIMAADNTAVRNDSVEGYTNNGAPLEDGGVSTPSYADMAGTYQDSGYKPPSASQQEIIDEYVKLARADGVDDNHIAMYLGMMDAESQLKPQSENMKYSTENLLKIKRGAEGWQGYVSVRNKLSSMTDAQIAAIEKDPNRQQILGNLFYGGRMGNGPTEGYMYRGRGLVQITGKDNYVKYARLAGHPEVIANPDLMNDPKIAVAVAHAYAKDRGLYRKDFNGMVAGIVGSTNIGEGMGKRMSAYKKHLANMSKYGQGAGITGDTSEDGTITINKGDTGATVTNNVPGIAGAQTGANIASSVLNMQIPVVGAKTTSANFNPAQYEDSILGGKVFNPAQYENVNSTGGNGQSYAPLLTQPGQTQQINQAIPTSLGGPVNSTSVSPAEYKWIQIASKEIGVKEQSGSAHNPRILEYFATCNMKGVTDELPWCSAFANWVITQAGMRGTNSASSQSWLDWKGGQRFNKPVYGALVVFRWKTGGGHVGFVVGMKSGKLAVLGGNQGNMVKVSGFPTNDVVGYILPTGVQPVYDIPEYKGDMNIYNSGSDARADTRGPSVEKGGNSSESALAAVTGQGSTQLAPANPAADVAQQLGNDTSALPSMGSSIAPELNVLRSQMGTPDATGTPVPSVDGSMATGDSATQPTGTDTFNMAPTSSAPAISSPSDNIVSSLKQAFVEGSVEGNKLMTDLLKQQVELQGINNDTLVQVLQAIQANGGAVSSDSNMTPRQREEAERSQNSPANPKQKMTENMTTGPVRTSVKA</sequence>
<keyword evidence="2" id="KW-0175">Coiled coil</keyword>
<proteinExistence type="predicted"/>
<dbReference type="NCBIfam" id="TIGR02594">
    <property type="entry name" value="TIGR02594 family protein"/>
    <property type="match status" value="1"/>
</dbReference>
<reference evidence="5" key="1">
    <citation type="journal article" date="2021" name="Proc. Natl. Acad. Sci. U.S.A.">
        <title>A Catalog of Tens of Thousands of Viruses from Human Metagenomes Reveals Hidden Associations with Chronic Diseases.</title>
        <authorList>
            <person name="Tisza M.J."/>
            <person name="Buck C.B."/>
        </authorList>
    </citation>
    <scope>NUCLEOTIDE SEQUENCE</scope>
    <source>
        <strain evidence="5">Ct3wi9</strain>
    </source>
</reference>
<feature type="compositionally biased region" description="Polar residues" evidence="3">
    <location>
        <begin position="2673"/>
        <end position="2683"/>
    </location>
</feature>
<feature type="region of interest" description="Disordered" evidence="3">
    <location>
        <begin position="2503"/>
        <end position="2537"/>
    </location>
</feature>
<dbReference type="InterPro" id="IPR007921">
    <property type="entry name" value="CHAP_dom"/>
</dbReference>
<evidence type="ECO:0000256" key="1">
    <source>
        <dbReference type="ARBA" id="ARBA00022529"/>
    </source>
</evidence>
<organism evidence="5">
    <name type="scientific">Myoviridae sp. ct3wi9</name>
    <dbReference type="NCBI Taxonomy" id="2826610"/>
    <lineage>
        <taxon>Viruses</taxon>
        <taxon>Duplodnaviria</taxon>
        <taxon>Heunggongvirae</taxon>
        <taxon>Uroviricota</taxon>
        <taxon>Caudoviricetes</taxon>
    </lineage>
</organism>
<accession>A0A8S5MWT7</accession>
<feature type="compositionally biased region" description="Polar residues" evidence="3">
    <location>
        <begin position="2704"/>
        <end position="2718"/>
    </location>
</feature>
<keyword evidence="1" id="KW-0929">Antimicrobial</keyword>
<feature type="region of interest" description="Disordered" evidence="3">
    <location>
        <begin position="1980"/>
        <end position="2014"/>
    </location>
</feature>
<feature type="region of interest" description="Disordered" evidence="3">
    <location>
        <begin position="2573"/>
        <end position="2620"/>
    </location>
</feature>
<evidence type="ECO:0000259" key="4">
    <source>
        <dbReference type="Pfam" id="PF05257"/>
    </source>
</evidence>
<protein>
    <submittedName>
        <fullName evidence="5">Tail associated lysozyme</fullName>
    </submittedName>
</protein>
<feature type="compositionally biased region" description="Polar residues" evidence="3">
    <location>
        <begin position="714"/>
        <end position="725"/>
    </location>
</feature>
<feature type="compositionally biased region" description="Polar residues" evidence="3">
    <location>
        <begin position="2593"/>
        <end position="2608"/>
    </location>
</feature>